<evidence type="ECO:0000313" key="2">
    <source>
        <dbReference type="EMBL" id="MDQ0340649.1"/>
    </source>
</evidence>
<comment type="caution">
    <text evidence="2">The sequence shown here is derived from an EMBL/GenBank/DDBJ whole genome shotgun (WGS) entry which is preliminary data.</text>
</comment>
<evidence type="ECO:0000313" key="3">
    <source>
        <dbReference type="Proteomes" id="UP001232445"/>
    </source>
</evidence>
<evidence type="ECO:0000256" key="1">
    <source>
        <dbReference type="SAM" id="Phobius"/>
    </source>
</evidence>
<feature type="transmembrane region" description="Helical" evidence="1">
    <location>
        <begin position="40"/>
        <end position="59"/>
    </location>
</feature>
<dbReference type="Proteomes" id="UP001232445">
    <property type="component" value="Unassembled WGS sequence"/>
</dbReference>
<name>A0ABU0CWE3_9BACI</name>
<keyword evidence="1" id="KW-1133">Transmembrane helix</keyword>
<reference evidence="2 3" key="1">
    <citation type="submission" date="2023-07" db="EMBL/GenBank/DDBJ databases">
        <title>Genomic Encyclopedia of Type Strains, Phase IV (KMG-IV): sequencing the most valuable type-strain genomes for metagenomic binning, comparative biology and taxonomic classification.</title>
        <authorList>
            <person name="Goeker M."/>
        </authorList>
    </citation>
    <scope>NUCLEOTIDE SEQUENCE [LARGE SCALE GENOMIC DNA]</scope>
    <source>
        <strain evidence="2 3">DSM 17740</strain>
    </source>
</reference>
<dbReference type="Pfam" id="PF09578">
    <property type="entry name" value="Spore_YabQ"/>
    <property type="match status" value="1"/>
</dbReference>
<dbReference type="InterPro" id="IPR019074">
    <property type="entry name" value="YabQ"/>
</dbReference>
<accession>A0ABU0CWE3</accession>
<organism evidence="2 3">
    <name type="scientific">Caldalkalibacillus uzonensis</name>
    <dbReference type="NCBI Taxonomy" id="353224"/>
    <lineage>
        <taxon>Bacteria</taxon>
        <taxon>Bacillati</taxon>
        <taxon>Bacillota</taxon>
        <taxon>Bacilli</taxon>
        <taxon>Bacillales</taxon>
        <taxon>Bacillaceae</taxon>
        <taxon>Caldalkalibacillus</taxon>
    </lineage>
</organism>
<feature type="transmembrane region" description="Helical" evidence="1">
    <location>
        <begin position="120"/>
        <end position="141"/>
    </location>
</feature>
<feature type="transmembrane region" description="Helical" evidence="1">
    <location>
        <begin position="65"/>
        <end position="82"/>
    </location>
</feature>
<dbReference type="RefSeq" id="WP_307342623.1">
    <property type="nucleotide sequence ID" value="NZ_JAUSUQ010000016.1"/>
</dbReference>
<keyword evidence="1" id="KW-0812">Transmembrane</keyword>
<feature type="transmembrane region" description="Helical" evidence="1">
    <location>
        <begin position="6"/>
        <end position="28"/>
    </location>
</feature>
<keyword evidence="1" id="KW-0472">Membrane</keyword>
<dbReference type="NCBIfam" id="TIGR02893">
    <property type="entry name" value="spore_yabQ"/>
    <property type="match status" value="1"/>
</dbReference>
<sequence length="205" mass="23778">MSLDTQLLTMLHMVGAGLFLGASFDTYFRLRGPARRSIVYMVQDVLFWLLNGMVVFLWLKGINHGEVRLYIFMAIALGYAMYRSMLQTYYLRVLNTVINVAITTYRWTVKLLTVLIVLPIRFIFKVLLAVLVFSGSLFIGIGQSIYRFLRWGGLFLFGCGQKIRGLWKIREPNEAAADATEKKEKRSVIKKGFLFRMANKWLRRK</sequence>
<protein>
    <submittedName>
        <fullName evidence="2">Spore cortex biosynthesis protein YabQ</fullName>
    </submittedName>
</protein>
<gene>
    <name evidence="2" type="ORF">J2S00_003473</name>
</gene>
<dbReference type="EMBL" id="JAUSUQ010000016">
    <property type="protein sequence ID" value="MDQ0340649.1"/>
    <property type="molecule type" value="Genomic_DNA"/>
</dbReference>
<keyword evidence="3" id="KW-1185">Reference proteome</keyword>
<proteinExistence type="predicted"/>